<dbReference type="PANTHER" id="PTHR30086">
    <property type="entry name" value="ARGININE EXPORTER PROTEIN ARGO"/>
    <property type="match status" value="1"/>
</dbReference>
<reference evidence="7 8" key="1">
    <citation type="submission" date="2023-03" db="EMBL/GenBank/DDBJ databases">
        <title>Thalassotalea loyana LMG 22536T draft genome sequence.</title>
        <authorList>
            <person name="Sawabe T."/>
        </authorList>
    </citation>
    <scope>NUCLEOTIDE SEQUENCE [LARGE SCALE GENOMIC DNA]</scope>
    <source>
        <strain evidence="7 8">LMG 22536</strain>
    </source>
</reference>
<feature type="transmembrane region" description="Helical" evidence="6">
    <location>
        <begin position="40"/>
        <end position="65"/>
    </location>
</feature>
<dbReference type="RefSeq" id="WP_284297511.1">
    <property type="nucleotide sequence ID" value="NZ_BSSV01000003.1"/>
</dbReference>
<proteinExistence type="predicted"/>
<feature type="transmembrane region" description="Helical" evidence="6">
    <location>
        <begin position="112"/>
        <end position="138"/>
    </location>
</feature>
<dbReference type="Pfam" id="PF01810">
    <property type="entry name" value="LysE"/>
    <property type="match status" value="1"/>
</dbReference>
<keyword evidence="3 6" id="KW-0812">Transmembrane</keyword>
<name>A0ABQ6HBD1_9GAMM</name>
<protein>
    <submittedName>
        <fullName evidence="7">Threonine transporter RhtB</fullName>
    </submittedName>
</protein>
<keyword evidence="2" id="KW-1003">Cell membrane</keyword>
<evidence type="ECO:0000256" key="6">
    <source>
        <dbReference type="SAM" id="Phobius"/>
    </source>
</evidence>
<evidence type="ECO:0000256" key="5">
    <source>
        <dbReference type="ARBA" id="ARBA00023136"/>
    </source>
</evidence>
<evidence type="ECO:0000256" key="1">
    <source>
        <dbReference type="ARBA" id="ARBA00004651"/>
    </source>
</evidence>
<dbReference type="PIRSF" id="PIRSF006324">
    <property type="entry name" value="LeuE"/>
    <property type="match status" value="1"/>
</dbReference>
<evidence type="ECO:0000256" key="3">
    <source>
        <dbReference type="ARBA" id="ARBA00022692"/>
    </source>
</evidence>
<organism evidence="7 8">
    <name type="scientific">Thalassotalea loyana</name>
    <dbReference type="NCBI Taxonomy" id="280483"/>
    <lineage>
        <taxon>Bacteria</taxon>
        <taxon>Pseudomonadati</taxon>
        <taxon>Pseudomonadota</taxon>
        <taxon>Gammaproteobacteria</taxon>
        <taxon>Alteromonadales</taxon>
        <taxon>Colwelliaceae</taxon>
        <taxon>Thalassotalea</taxon>
    </lineage>
</organism>
<evidence type="ECO:0000256" key="4">
    <source>
        <dbReference type="ARBA" id="ARBA00022989"/>
    </source>
</evidence>
<keyword evidence="5 6" id="KW-0472">Membrane</keyword>
<feature type="transmembrane region" description="Helical" evidence="6">
    <location>
        <begin position="6"/>
        <end position="28"/>
    </location>
</feature>
<evidence type="ECO:0000313" key="7">
    <source>
        <dbReference type="EMBL" id="GLX85418.1"/>
    </source>
</evidence>
<sequence length="204" mass="21850">MDLAILAIFIPTFFFVSITPGMCMTLAMTLGMSVGVRRTMYMMIGELLGVAIVAVAAVVGVASVMLKYPEVFAVLKYIGGAYLGYLGIQMWMSKGKMALDLNSPSETGKLTLFGQGLLTAVSNPKGWGFMIALLPPFINAENPLIPQLTILVVVILLSEFICMMLYATGGKTLRLFLAADNNVQLINRISGSLMIGVGVWLAVG</sequence>
<comment type="subcellular location">
    <subcellularLocation>
        <location evidence="1">Cell membrane</location>
        <topology evidence="1">Multi-pass membrane protein</topology>
    </subcellularLocation>
</comment>
<accession>A0ABQ6HBD1</accession>
<dbReference type="EMBL" id="BSSV01000003">
    <property type="protein sequence ID" value="GLX85418.1"/>
    <property type="molecule type" value="Genomic_DNA"/>
</dbReference>
<gene>
    <name evidence="7" type="ORF">tloyanaT_16700</name>
</gene>
<dbReference type="Proteomes" id="UP001157134">
    <property type="component" value="Unassembled WGS sequence"/>
</dbReference>
<keyword evidence="4 6" id="KW-1133">Transmembrane helix</keyword>
<evidence type="ECO:0000313" key="8">
    <source>
        <dbReference type="Proteomes" id="UP001157134"/>
    </source>
</evidence>
<feature type="transmembrane region" description="Helical" evidence="6">
    <location>
        <begin position="71"/>
        <end position="91"/>
    </location>
</feature>
<feature type="transmembrane region" description="Helical" evidence="6">
    <location>
        <begin position="185"/>
        <end position="203"/>
    </location>
</feature>
<evidence type="ECO:0000256" key="2">
    <source>
        <dbReference type="ARBA" id="ARBA00022475"/>
    </source>
</evidence>
<keyword evidence="8" id="KW-1185">Reference proteome</keyword>
<dbReference type="PANTHER" id="PTHR30086:SF5">
    <property type="entry name" value="HOMOGENTISATE EXPORT PROTEIN"/>
    <property type="match status" value="1"/>
</dbReference>
<comment type="caution">
    <text evidence="7">The sequence shown here is derived from an EMBL/GenBank/DDBJ whole genome shotgun (WGS) entry which is preliminary data.</text>
</comment>
<feature type="transmembrane region" description="Helical" evidence="6">
    <location>
        <begin position="144"/>
        <end position="165"/>
    </location>
</feature>
<dbReference type="InterPro" id="IPR001123">
    <property type="entry name" value="LeuE-type"/>
</dbReference>